<proteinExistence type="predicted"/>
<reference evidence="3" key="1">
    <citation type="journal article" date="2022" name="Front. Genet.">
        <title>Chromosome-Scale Assembly of the Dendrobium nobile Genome Provides Insights Into the Molecular Mechanism of the Biosynthesis of the Medicinal Active Ingredient of Dendrobium.</title>
        <authorList>
            <person name="Xu Q."/>
            <person name="Niu S.-C."/>
            <person name="Li K.-L."/>
            <person name="Zheng P.-J."/>
            <person name="Zhang X.-J."/>
            <person name="Jia Y."/>
            <person name="Liu Y."/>
            <person name="Niu Y.-X."/>
            <person name="Yu L.-H."/>
            <person name="Chen D.-F."/>
            <person name="Zhang G.-Q."/>
        </authorList>
    </citation>
    <scope>NUCLEOTIDE SEQUENCE</scope>
    <source>
        <tissue evidence="3">Leaf</tissue>
    </source>
</reference>
<feature type="transmembrane region" description="Helical" evidence="2">
    <location>
        <begin position="37"/>
        <end position="59"/>
    </location>
</feature>
<feature type="region of interest" description="Disordered" evidence="1">
    <location>
        <begin position="1"/>
        <end position="24"/>
    </location>
</feature>
<keyword evidence="2" id="KW-1133">Transmembrane helix</keyword>
<dbReference type="AlphaFoldDB" id="A0A8T3AXR1"/>
<name>A0A8T3AXR1_DENNO</name>
<evidence type="ECO:0000256" key="2">
    <source>
        <dbReference type="SAM" id="Phobius"/>
    </source>
</evidence>
<comment type="caution">
    <text evidence="3">The sequence shown here is derived from an EMBL/GenBank/DDBJ whole genome shotgun (WGS) entry which is preliminary data.</text>
</comment>
<keyword evidence="2" id="KW-0812">Transmembrane</keyword>
<evidence type="ECO:0000313" key="4">
    <source>
        <dbReference type="Proteomes" id="UP000829196"/>
    </source>
</evidence>
<evidence type="ECO:0000256" key="1">
    <source>
        <dbReference type="SAM" id="MobiDB-lite"/>
    </source>
</evidence>
<accession>A0A8T3AXR1</accession>
<evidence type="ECO:0000313" key="3">
    <source>
        <dbReference type="EMBL" id="KAI0498925.1"/>
    </source>
</evidence>
<keyword evidence="4" id="KW-1185">Reference proteome</keyword>
<gene>
    <name evidence="3" type="ORF">KFK09_019823</name>
</gene>
<organism evidence="3 4">
    <name type="scientific">Dendrobium nobile</name>
    <name type="common">Orchid</name>
    <dbReference type="NCBI Taxonomy" id="94219"/>
    <lineage>
        <taxon>Eukaryota</taxon>
        <taxon>Viridiplantae</taxon>
        <taxon>Streptophyta</taxon>
        <taxon>Embryophyta</taxon>
        <taxon>Tracheophyta</taxon>
        <taxon>Spermatophyta</taxon>
        <taxon>Magnoliopsida</taxon>
        <taxon>Liliopsida</taxon>
        <taxon>Asparagales</taxon>
        <taxon>Orchidaceae</taxon>
        <taxon>Epidendroideae</taxon>
        <taxon>Malaxideae</taxon>
        <taxon>Dendrobiinae</taxon>
        <taxon>Dendrobium</taxon>
    </lineage>
</organism>
<dbReference type="Proteomes" id="UP000829196">
    <property type="component" value="Unassembled WGS sequence"/>
</dbReference>
<sequence>MEAPKGEEWGDSGEAFGTNSMERKKDSLEEVRARQRWVAIWFMFVDSIVTCGFLVWRLFSANLLL</sequence>
<protein>
    <submittedName>
        <fullName evidence="3">Uncharacterized protein</fullName>
    </submittedName>
</protein>
<keyword evidence="2" id="KW-0472">Membrane</keyword>
<dbReference type="EMBL" id="JAGYWB010000014">
    <property type="protein sequence ID" value="KAI0498925.1"/>
    <property type="molecule type" value="Genomic_DNA"/>
</dbReference>